<name>A0A843YUH6_9BURK</name>
<evidence type="ECO:0000256" key="1">
    <source>
        <dbReference type="ARBA" id="ARBA00004370"/>
    </source>
</evidence>
<dbReference type="InterPro" id="IPR050301">
    <property type="entry name" value="NTE"/>
</dbReference>
<feature type="short sequence motif" description="GXSXG" evidence="6">
    <location>
        <begin position="69"/>
        <end position="73"/>
    </location>
</feature>
<feature type="signal peptide" evidence="7">
    <location>
        <begin position="1"/>
        <end position="16"/>
    </location>
</feature>
<dbReference type="Pfam" id="PF01734">
    <property type="entry name" value="Patatin"/>
    <property type="match status" value="1"/>
</dbReference>
<dbReference type="EMBL" id="WINI01000006">
    <property type="protein sequence ID" value="MQR01283.1"/>
    <property type="molecule type" value="Genomic_DNA"/>
</dbReference>
<accession>A0A843YUH6</accession>
<dbReference type="PANTHER" id="PTHR14226:SF76">
    <property type="entry name" value="NTE FAMILY PROTEIN RSSA"/>
    <property type="match status" value="1"/>
</dbReference>
<dbReference type="GO" id="GO:0016787">
    <property type="term" value="F:hydrolase activity"/>
    <property type="evidence" value="ECO:0007669"/>
    <property type="project" value="UniProtKB-UniRule"/>
</dbReference>
<dbReference type="PROSITE" id="PS51635">
    <property type="entry name" value="PNPLA"/>
    <property type="match status" value="1"/>
</dbReference>
<feature type="domain" description="PNPLA" evidence="8">
    <location>
        <begin position="38"/>
        <end position="230"/>
    </location>
</feature>
<dbReference type="GO" id="GO:0019867">
    <property type="term" value="C:outer membrane"/>
    <property type="evidence" value="ECO:0007669"/>
    <property type="project" value="InterPro"/>
</dbReference>
<feature type="short sequence motif" description="GXGXXG" evidence="6">
    <location>
        <begin position="42"/>
        <end position="47"/>
    </location>
</feature>
<evidence type="ECO:0000313" key="10">
    <source>
        <dbReference type="Proteomes" id="UP000451565"/>
    </source>
</evidence>
<keyword evidence="5" id="KW-0472">Membrane</keyword>
<feature type="chain" id="PRO_5032323338" evidence="7">
    <location>
        <begin position="17"/>
        <end position="762"/>
    </location>
</feature>
<evidence type="ECO:0000256" key="2">
    <source>
        <dbReference type="ARBA" id="ARBA00022801"/>
    </source>
</evidence>
<reference evidence="9 10" key="1">
    <citation type="submission" date="2019-10" db="EMBL/GenBank/DDBJ databases">
        <title>Glaciimonas soli sp. nov., a psychrophilic bacterium isolated from the forest soil of a high elevation mountain in Taiwan.</title>
        <authorList>
            <person name="Wang L.-T."/>
            <person name="Shieh W.Y."/>
        </authorList>
    </citation>
    <scope>NUCLEOTIDE SEQUENCE [LARGE SCALE GENOMIC DNA]</scope>
    <source>
        <strain evidence="9 10">GS1</strain>
    </source>
</reference>
<dbReference type="AlphaFoldDB" id="A0A843YUH6"/>
<keyword evidence="7" id="KW-0732">Signal</keyword>
<dbReference type="Gene3D" id="2.40.160.50">
    <property type="entry name" value="membrane protein fhac: a member of the omp85/tpsb transporter family"/>
    <property type="match status" value="1"/>
</dbReference>
<keyword evidence="4 6" id="KW-0443">Lipid metabolism</keyword>
<dbReference type="InterPro" id="IPR016035">
    <property type="entry name" value="Acyl_Trfase/lysoPLipase"/>
</dbReference>
<dbReference type="PANTHER" id="PTHR14226">
    <property type="entry name" value="NEUROPATHY TARGET ESTERASE/SWISS CHEESE D.MELANOGASTER"/>
    <property type="match status" value="1"/>
</dbReference>
<dbReference type="Proteomes" id="UP000451565">
    <property type="component" value="Unassembled WGS sequence"/>
</dbReference>
<feature type="short sequence motif" description="DGA/G" evidence="6">
    <location>
        <begin position="217"/>
        <end position="219"/>
    </location>
</feature>
<keyword evidence="10" id="KW-1185">Reference proteome</keyword>
<organism evidence="9 10">
    <name type="scientific">Glaciimonas soli</name>
    <dbReference type="NCBI Taxonomy" id="2590999"/>
    <lineage>
        <taxon>Bacteria</taxon>
        <taxon>Pseudomonadati</taxon>
        <taxon>Pseudomonadota</taxon>
        <taxon>Betaproteobacteria</taxon>
        <taxon>Burkholderiales</taxon>
        <taxon>Oxalobacteraceae</taxon>
        <taxon>Glaciimonas</taxon>
    </lineage>
</organism>
<dbReference type="SUPFAM" id="SSF52151">
    <property type="entry name" value="FabD/lysophospholipase-like"/>
    <property type="match status" value="1"/>
</dbReference>
<feature type="active site" description="Nucleophile" evidence="6">
    <location>
        <position position="71"/>
    </location>
</feature>
<dbReference type="GO" id="GO:0016042">
    <property type="term" value="P:lipid catabolic process"/>
    <property type="evidence" value="ECO:0007669"/>
    <property type="project" value="UniProtKB-UniRule"/>
</dbReference>
<evidence type="ECO:0000313" key="9">
    <source>
        <dbReference type="EMBL" id="MQR01283.1"/>
    </source>
</evidence>
<evidence type="ECO:0000256" key="3">
    <source>
        <dbReference type="ARBA" id="ARBA00022963"/>
    </source>
</evidence>
<evidence type="ECO:0000256" key="7">
    <source>
        <dbReference type="SAM" id="SignalP"/>
    </source>
</evidence>
<evidence type="ECO:0000256" key="6">
    <source>
        <dbReference type="PROSITE-ProRule" id="PRU01161"/>
    </source>
</evidence>
<dbReference type="InterPro" id="IPR000184">
    <property type="entry name" value="Bac_surfAg_D15"/>
</dbReference>
<protein>
    <submittedName>
        <fullName evidence="9">BamA/TamA family outer membrane protein</fullName>
    </submittedName>
</protein>
<proteinExistence type="predicted"/>
<evidence type="ECO:0000259" key="8">
    <source>
        <dbReference type="PROSITE" id="PS51635"/>
    </source>
</evidence>
<sequence length="762" mass="82775">MTFVILAALFSHSASAQEATQSIAPFPATGKPRPRIGLVLSGGGARGYAHLGVLKVLEELHVPVDYIAGTSMGAVVGGLYASGLSANNLETKLNKTNLSDIAFDRNERQQLTESQREDNYQYPIGLNAGYGDGKLKIPAGLVQGNRLLALMQNWTPQLPGNINFDDLPIPFRAVATDLGTGEEVVLTHGSLPRAIRSSMAVPGLFAPYELDGRTLVDGGLVSNLPVQQARDMGADIIIAVNISTPLEDAANLESATSVAQQMITILLRQNVKAQLALLKPDDVLIEPDLGDISVTDFARGKDGVAAGEKAAQQMTEKLRAFSLSPDQWQAYLKAKQPTRLAGKLLTAETRIDTIDITAKGRVPARVVQQQLDVHVGDRYDVDTLNQDLARLSTNGDFKSVTQELVSENGNNILKVNAEEKSWGPQFLLFGFGMSSGFDAHGDFNLQVGHRFPWITASGLEWRNDVILGTSQIKLHSELRQPIWDTVGVYLAPYVEYGRRRSDIYLDDSSPGADTLPITAYQLDTSIVGADIGVPIGRLGEFRAGINYRWFHGSPAYNVSYLQLEDSGNVRINQATAHAAITIDQLDDPLFPRKGYYLYANTDLALSKTDNPYNQVSVKGLWATSYGSHTFNIALEGSGVYGESGSNPNSFGTDGLGFTLGGFQHLSAYATNQFTGDYLLYARMTYLNNLRKFTLPGFTSTVLGSSLEIGDTWIERNDFGHGPYKKSVSLFLGGNSLIGPLYFGFAMAPQGVWNAYLQLGRVF</sequence>
<evidence type="ECO:0000256" key="4">
    <source>
        <dbReference type="ARBA" id="ARBA00023098"/>
    </source>
</evidence>
<keyword evidence="3 6" id="KW-0442">Lipid degradation</keyword>
<comment type="caution">
    <text evidence="9">The sequence shown here is derived from an EMBL/GenBank/DDBJ whole genome shotgun (WGS) entry which is preliminary data.</text>
</comment>
<gene>
    <name evidence="9" type="ORF">GEV47_11415</name>
</gene>
<evidence type="ECO:0000256" key="5">
    <source>
        <dbReference type="ARBA" id="ARBA00023136"/>
    </source>
</evidence>
<feature type="active site" description="Proton acceptor" evidence="6">
    <location>
        <position position="217"/>
    </location>
</feature>
<dbReference type="Pfam" id="PF01103">
    <property type="entry name" value="Omp85"/>
    <property type="match status" value="1"/>
</dbReference>
<dbReference type="RefSeq" id="WP_153234914.1">
    <property type="nucleotide sequence ID" value="NZ_WINI01000006.1"/>
</dbReference>
<keyword evidence="2 6" id="KW-0378">Hydrolase</keyword>
<dbReference type="OrthoDB" id="5290098at2"/>
<comment type="subcellular location">
    <subcellularLocation>
        <location evidence="1">Membrane</location>
    </subcellularLocation>
</comment>
<dbReference type="Gene3D" id="3.10.20.310">
    <property type="entry name" value="membrane protein fhac"/>
    <property type="match status" value="1"/>
</dbReference>
<dbReference type="CDD" id="cd07205">
    <property type="entry name" value="Pat_PNPLA6_PNPLA7_NTE1_like"/>
    <property type="match status" value="1"/>
</dbReference>
<dbReference type="Gene3D" id="3.40.1090.10">
    <property type="entry name" value="Cytosolic phospholipase A2 catalytic domain"/>
    <property type="match status" value="2"/>
</dbReference>
<dbReference type="InterPro" id="IPR002641">
    <property type="entry name" value="PNPLA_dom"/>
</dbReference>